<feature type="compositionally biased region" description="Low complexity" evidence="1">
    <location>
        <begin position="595"/>
        <end position="607"/>
    </location>
</feature>
<dbReference type="EMBL" id="LGTZ01000867">
    <property type="protein sequence ID" value="OJD23146.1"/>
    <property type="molecule type" value="Genomic_DNA"/>
</dbReference>
<dbReference type="Pfam" id="PF08632">
    <property type="entry name" value="Zds_C"/>
    <property type="match status" value="1"/>
</dbReference>
<dbReference type="AlphaFoldDB" id="A0A1J9Q4W1"/>
<feature type="domain" description="Protein Zds1 C-terminal" evidence="2">
    <location>
        <begin position="875"/>
        <end position="927"/>
    </location>
</feature>
<feature type="compositionally biased region" description="Acidic residues" evidence="1">
    <location>
        <begin position="1026"/>
        <end position="1035"/>
    </location>
</feature>
<feature type="compositionally biased region" description="Basic and acidic residues" evidence="1">
    <location>
        <begin position="779"/>
        <end position="789"/>
    </location>
</feature>
<accession>A0A1J9Q4W1</accession>
<feature type="compositionally biased region" description="Pro residues" evidence="1">
    <location>
        <begin position="664"/>
        <end position="676"/>
    </location>
</feature>
<dbReference type="InterPro" id="IPR013941">
    <property type="entry name" value="ZDS1_C"/>
</dbReference>
<feature type="compositionally biased region" description="Polar residues" evidence="1">
    <location>
        <begin position="237"/>
        <end position="289"/>
    </location>
</feature>
<feature type="compositionally biased region" description="Basic and acidic residues" evidence="1">
    <location>
        <begin position="801"/>
        <end position="826"/>
    </location>
</feature>
<organism evidence="3 4">
    <name type="scientific">Blastomyces percursus</name>
    <dbReference type="NCBI Taxonomy" id="1658174"/>
    <lineage>
        <taxon>Eukaryota</taxon>
        <taxon>Fungi</taxon>
        <taxon>Dikarya</taxon>
        <taxon>Ascomycota</taxon>
        <taxon>Pezizomycotina</taxon>
        <taxon>Eurotiomycetes</taxon>
        <taxon>Eurotiomycetidae</taxon>
        <taxon>Onygenales</taxon>
        <taxon>Ajellomycetaceae</taxon>
        <taxon>Blastomyces</taxon>
    </lineage>
</organism>
<feature type="region of interest" description="Disordered" evidence="1">
    <location>
        <begin position="133"/>
        <end position="213"/>
    </location>
</feature>
<dbReference type="GO" id="GO:0030010">
    <property type="term" value="P:establishment of cell polarity"/>
    <property type="evidence" value="ECO:0007669"/>
    <property type="project" value="TreeGrafter"/>
</dbReference>
<feature type="compositionally biased region" description="Basic and acidic residues" evidence="1">
    <location>
        <begin position="948"/>
        <end position="969"/>
    </location>
</feature>
<evidence type="ECO:0000259" key="2">
    <source>
        <dbReference type="SMART" id="SM01327"/>
    </source>
</evidence>
<feature type="region of interest" description="Disordered" evidence="1">
    <location>
        <begin position="936"/>
        <end position="1035"/>
    </location>
</feature>
<dbReference type="GO" id="GO:0010971">
    <property type="term" value="P:positive regulation of G2/M transition of mitotic cell cycle"/>
    <property type="evidence" value="ECO:0007669"/>
    <property type="project" value="TreeGrafter"/>
</dbReference>
<feature type="compositionally biased region" description="Basic and acidic residues" evidence="1">
    <location>
        <begin position="977"/>
        <end position="991"/>
    </location>
</feature>
<feature type="compositionally biased region" description="Polar residues" evidence="1">
    <location>
        <begin position="442"/>
        <end position="453"/>
    </location>
</feature>
<dbReference type="SMART" id="SM01327">
    <property type="entry name" value="Zds_C"/>
    <property type="match status" value="1"/>
</dbReference>
<proteinExistence type="predicted"/>
<keyword evidence="4" id="KW-1185">Reference proteome</keyword>
<feature type="compositionally biased region" description="Polar residues" evidence="1">
    <location>
        <begin position="561"/>
        <end position="594"/>
    </location>
</feature>
<feature type="compositionally biased region" description="Polar residues" evidence="1">
    <location>
        <begin position="999"/>
        <end position="1021"/>
    </location>
</feature>
<feature type="region of interest" description="Disordered" evidence="1">
    <location>
        <begin position="18"/>
        <end position="38"/>
    </location>
</feature>
<evidence type="ECO:0000313" key="4">
    <source>
        <dbReference type="Proteomes" id="UP000242791"/>
    </source>
</evidence>
<dbReference type="VEuPathDB" id="FungiDB:ACJ73_05498"/>
<dbReference type="GO" id="GO:0005737">
    <property type="term" value="C:cytoplasm"/>
    <property type="evidence" value="ECO:0007669"/>
    <property type="project" value="TreeGrafter"/>
</dbReference>
<feature type="compositionally biased region" description="Polar residues" evidence="1">
    <location>
        <begin position="608"/>
        <end position="631"/>
    </location>
</feature>
<dbReference type="PANTHER" id="PTHR28089">
    <property type="entry name" value="PROTEIN ZDS1-RELATED"/>
    <property type="match status" value="1"/>
</dbReference>
<protein>
    <recommendedName>
        <fullName evidence="2">Protein Zds1 C-terminal domain-containing protein</fullName>
    </recommendedName>
</protein>
<feature type="compositionally biased region" description="Polar residues" evidence="1">
    <location>
        <begin position="710"/>
        <end position="725"/>
    </location>
</feature>
<feature type="region of interest" description="Disordered" evidence="1">
    <location>
        <begin position="442"/>
        <end position="877"/>
    </location>
</feature>
<feature type="compositionally biased region" description="Basic residues" evidence="1">
    <location>
        <begin position="493"/>
        <end position="506"/>
    </location>
</feature>
<feature type="compositionally biased region" description="Basic and acidic residues" evidence="1">
    <location>
        <begin position="521"/>
        <end position="531"/>
    </location>
</feature>
<gene>
    <name evidence="3" type="ORF">ACJ73_05498</name>
</gene>
<feature type="compositionally biased region" description="Polar residues" evidence="1">
    <location>
        <begin position="309"/>
        <end position="321"/>
    </location>
</feature>
<evidence type="ECO:0000313" key="3">
    <source>
        <dbReference type="EMBL" id="OJD23146.1"/>
    </source>
</evidence>
<dbReference type="InterPro" id="IPR040206">
    <property type="entry name" value="Zds1/2"/>
</dbReference>
<comment type="caution">
    <text evidence="3">The sequence shown here is derived from an EMBL/GenBank/DDBJ whole genome shotgun (WGS) entry which is preliminary data.</text>
</comment>
<reference evidence="3 4" key="1">
    <citation type="submission" date="2015-08" db="EMBL/GenBank/DDBJ databases">
        <title>Emmonsia species relationships and genome sequence.</title>
        <authorList>
            <person name="Cuomo C.A."/>
            <person name="Schwartz I.S."/>
            <person name="Kenyon C."/>
            <person name="De Hoog G.S."/>
            <person name="Govender N.P."/>
            <person name="Botha A."/>
            <person name="Moreno L."/>
            <person name="De Vries M."/>
            <person name="Munoz J.F."/>
            <person name="Stielow J.B."/>
        </authorList>
    </citation>
    <scope>NUCLEOTIDE SEQUENCE [LARGE SCALE GENOMIC DNA]</scope>
    <source>
        <strain evidence="3 4">EI222</strain>
    </source>
</reference>
<feature type="region of interest" description="Disordered" evidence="1">
    <location>
        <begin position="225"/>
        <end position="326"/>
    </location>
</feature>
<dbReference type="STRING" id="1658174.A0A1J9Q4W1"/>
<name>A0A1J9Q4W1_9EURO</name>
<feature type="compositionally biased region" description="Basic and acidic residues" evidence="1">
    <location>
        <begin position="728"/>
        <end position="747"/>
    </location>
</feature>
<feature type="compositionally biased region" description="Basic and acidic residues" evidence="1">
    <location>
        <begin position="755"/>
        <end position="772"/>
    </location>
</feature>
<sequence length="1035" mass="113509">MMIRVSAFRTDPGFAYGTGALESPPSQRVVDGPKGASPHAATPSLFGAYAGYHDVILPDQARPCSLQSNQRAQPVTDHCLALKGDTEFTEAVLIEAGWHIGDLRRPVAVNESWSPSERPGDRTADAVHGDPAVSRLQADDGQTEAERSLLGDGHLQRVGAGAGWSGARDAGGSRNGIEGKEEEDYETSTSPYDHSGGYSTRRGRASQLSISDDSQHVTETIGYMYGDDYDKRDSKRLSFTPSSMNESLSVTSPRRENLQQPSDPNNYQRSLPLRTSSIDRSASNDSGRQSAAEPVSGDGDGTRPRSPVLTRSPSTTTSKSIPLNDIDYESNPAAAVAQELSNLAALRRMSMDVGAADPDLPSFGSNFGIPPIPPSGESGDDASQLFWVPARLHPGLAPKEFKSFLDGKAEQIKRRSGELTMTDSGLQVQGLIGGLRRKKSMLSRQIDTSGSEAQNEENQLDSVSEEASVGQRRAKNSMADDRPILPPAPPGHSLRRSTRTTYRRGSLKTGDRIPYSRRAPRQSDHDAEAVARRSPPSGEEEPPILGLTRVATDPTHGGTSGFSRPTTRLPVSTATNNVSISLDESNSDPLTSGNRTTSTPPSQSRSSWDLNGRSNLEPSAARQNVRQSVQTPPGEVKEPPATATVLASTPNHIPVRKSSHDPAPSQPPQTPRPPEPIGNRSSKRAGIIRPAKESSQTINDIASHPAALLGNSTRTDTLSFIPTLTDSSNKKSDSKKSKDIRDGEGGRKSSWTWRRGSEEKDKDKKKEDESKKSKGRMPKITEKIHDNTRLDLLQASIDGSQKGRESIVIDRAEVRLEEERKKDTAKRAAGSESKKEKEPSLFSSIFGGKKKGNLDHSQKKHSSRILSPEPQPRELKPDIDYNWTRFPISKEREIYRYAHWKLAEPKRALHSQVLLSNFMYSYLAKVQQMHPTLSISSAPQAQHRKREHSQSEDHSQHQRHQSREHDNHKNVSYYNESHYDYDGDDRDDHHWSQSGGHGPSSQNGSAHGSNQRQQYGVSRSSFGDEAQLDDDDDMW</sequence>
<dbReference type="PANTHER" id="PTHR28089:SF1">
    <property type="entry name" value="PROTEIN ZDS1-RELATED"/>
    <property type="match status" value="1"/>
</dbReference>
<evidence type="ECO:0000256" key="1">
    <source>
        <dbReference type="SAM" id="MobiDB-lite"/>
    </source>
</evidence>
<dbReference type="OrthoDB" id="443981at2759"/>
<dbReference type="Proteomes" id="UP000242791">
    <property type="component" value="Unassembled WGS sequence"/>
</dbReference>